<dbReference type="AlphaFoldDB" id="X1IVI9"/>
<sequence>STLPLYTEQEFVEVSQRVLATRENTSMDNAEYIAGELWRLHGQNADVRQCVQVARLSQGDKQRIDEVLVALRKYSA</sequence>
<dbReference type="EMBL" id="BARU01017654">
    <property type="protein sequence ID" value="GAH61543.1"/>
    <property type="molecule type" value="Genomic_DNA"/>
</dbReference>
<evidence type="ECO:0000313" key="1">
    <source>
        <dbReference type="EMBL" id="GAH61543.1"/>
    </source>
</evidence>
<accession>X1IVI9</accession>
<protein>
    <submittedName>
        <fullName evidence="1">Uncharacterized protein</fullName>
    </submittedName>
</protein>
<name>X1IVI9_9ZZZZ</name>
<gene>
    <name evidence="1" type="ORF">S03H2_29262</name>
</gene>
<organism evidence="1">
    <name type="scientific">marine sediment metagenome</name>
    <dbReference type="NCBI Taxonomy" id="412755"/>
    <lineage>
        <taxon>unclassified sequences</taxon>
        <taxon>metagenomes</taxon>
        <taxon>ecological metagenomes</taxon>
    </lineage>
</organism>
<comment type="caution">
    <text evidence="1">The sequence shown here is derived from an EMBL/GenBank/DDBJ whole genome shotgun (WGS) entry which is preliminary data.</text>
</comment>
<feature type="non-terminal residue" evidence="1">
    <location>
        <position position="1"/>
    </location>
</feature>
<reference evidence="1" key="1">
    <citation type="journal article" date="2014" name="Front. Microbiol.">
        <title>High frequency of phylogenetically diverse reductive dehalogenase-homologous genes in deep subseafloor sedimentary metagenomes.</title>
        <authorList>
            <person name="Kawai M."/>
            <person name="Futagami T."/>
            <person name="Toyoda A."/>
            <person name="Takaki Y."/>
            <person name="Nishi S."/>
            <person name="Hori S."/>
            <person name="Arai W."/>
            <person name="Tsubouchi T."/>
            <person name="Morono Y."/>
            <person name="Uchiyama I."/>
            <person name="Ito T."/>
            <person name="Fujiyama A."/>
            <person name="Inagaki F."/>
            <person name="Takami H."/>
        </authorList>
    </citation>
    <scope>NUCLEOTIDE SEQUENCE</scope>
    <source>
        <strain evidence="1">Expedition CK06-06</strain>
    </source>
</reference>
<proteinExistence type="predicted"/>